<sequence length="403" mass="44866">MHPCEFQRGSPATSPTPNVPTGRGENALWVGNIPSNTSVMRLRDYFSGAMPSQHDLLSISYNPDARYAFVNFRTDSARMLAIQQAAYHLFDGKRLDCRIRQNGSSRSTKVNYGLDSGRPAQSISISSDAPSTLRHKVEELLHFPEADSAQYGKEKYYILKSYSLETLYQSLGSGLWHVPKRHVERLNNAFQTASKVYLIFSVNGSGRFFGYAVMRAEITDEERLPPSANEHHFSTHLVQEPYDSDLTESGSDSQSESPSRRQSLSSCDTSPSTGSISYEPQRRKIIWQASSSPHCPRSRSTSDGSCPLPNPVTSPNSFDSPSPNSLSSNLTICTRPCRIKWLSTQSVPFEEVRGLRNLWNSNKEIHVARNVTPVEPAAAATLLGYWKGSEQSTRLGRFGFDTI</sequence>
<dbReference type="GO" id="GO:0000381">
    <property type="term" value="P:regulation of alternative mRNA splicing, via spliceosome"/>
    <property type="evidence" value="ECO:0007669"/>
    <property type="project" value="TreeGrafter"/>
</dbReference>
<name>A0A1C1CP55_9EURO</name>
<evidence type="ECO:0000259" key="3">
    <source>
        <dbReference type="PROSITE" id="PS50102"/>
    </source>
</evidence>
<dbReference type="GO" id="GO:0005654">
    <property type="term" value="C:nucleoplasm"/>
    <property type="evidence" value="ECO:0007669"/>
    <property type="project" value="TreeGrafter"/>
</dbReference>
<keyword evidence="1" id="KW-0694">RNA-binding</keyword>
<dbReference type="Pfam" id="PF04146">
    <property type="entry name" value="YTH"/>
    <property type="match status" value="1"/>
</dbReference>
<dbReference type="VEuPathDB" id="FungiDB:CLCR_07216"/>
<dbReference type="VEuPathDB" id="FungiDB:G647_05707"/>
<dbReference type="Proteomes" id="UP000094526">
    <property type="component" value="Unassembled WGS sequence"/>
</dbReference>
<dbReference type="InterPro" id="IPR000504">
    <property type="entry name" value="RRM_dom"/>
</dbReference>
<dbReference type="PROSITE" id="PS50102">
    <property type="entry name" value="RRM"/>
    <property type="match status" value="1"/>
</dbReference>
<dbReference type="PROSITE" id="PS50882">
    <property type="entry name" value="YTH"/>
    <property type="match status" value="1"/>
</dbReference>
<dbReference type="InterPro" id="IPR057720">
    <property type="entry name" value="RRM_YTH1"/>
</dbReference>
<dbReference type="InterPro" id="IPR012677">
    <property type="entry name" value="Nucleotide-bd_a/b_plait_sf"/>
</dbReference>
<protein>
    <recommendedName>
        <fullName evidence="7">RRM domain-containing protein</fullName>
    </recommendedName>
</protein>
<reference evidence="6" key="1">
    <citation type="submission" date="2015-07" db="EMBL/GenBank/DDBJ databases">
        <authorList>
            <person name="Teixeira M.M."/>
            <person name="Souza R.C."/>
            <person name="Almeida L.G."/>
            <person name="Vicente V.A."/>
            <person name="de Hoog S."/>
            <person name="Bocca A.L."/>
            <person name="de Almeida S.R."/>
            <person name="Vasconcelos A.T."/>
            <person name="Felipe M.S."/>
        </authorList>
    </citation>
    <scope>NUCLEOTIDE SEQUENCE [LARGE SCALE GENOMIC DNA]</scope>
    <source>
        <strain evidence="6">KSF</strain>
    </source>
</reference>
<dbReference type="GO" id="GO:0003729">
    <property type="term" value="F:mRNA binding"/>
    <property type="evidence" value="ECO:0007669"/>
    <property type="project" value="TreeGrafter"/>
</dbReference>
<dbReference type="PANTHER" id="PTHR12357">
    <property type="entry name" value="YTH YT521-B HOMOLOGY DOMAIN-CONTAINING"/>
    <property type="match status" value="1"/>
</dbReference>
<evidence type="ECO:0000256" key="1">
    <source>
        <dbReference type="PROSITE-ProRule" id="PRU00176"/>
    </source>
</evidence>
<dbReference type="eggNOG" id="KOG1902">
    <property type="taxonomic scope" value="Eukaryota"/>
</dbReference>
<keyword evidence="6" id="KW-1185">Reference proteome</keyword>
<feature type="region of interest" description="Disordered" evidence="2">
    <location>
        <begin position="290"/>
        <end position="325"/>
    </location>
</feature>
<dbReference type="EMBL" id="LGRB01000010">
    <property type="protein sequence ID" value="OCT50284.1"/>
    <property type="molecule type" value="Genomic_DNA"/>
</dbReference>
<evidence type="ECO:0000313" key="6">
    <source>
        <dbReference type="Proteomes" id="UP000094526"/>
    </source>
</evidence>
<feature type="compositionally biased region" description="Low complexity" evidence="2">
    <location>
        <begin position="248"/>
        <end position="266"/>
    </location>
</feature>
<comment type="caution">
    <text evidence="5">The sequence shown here is derived from an EMBL/GenBank/DDBJ whole genome shotgun (WGS) entry which is preliminary data.</text>
</comment>
<dbReference type="Pfam" id="PF25701">
    <property type="entry name" value="RRM_YTH1"/>
    <property type="match status" value="1"/>
</dbReference>
<feature type="domain" description="RRM" evidence="3">
    <location>
        <begin position="26"/>
        <end position="115"/>
    </location>
</feature>
<evidence type="ECO:0000256" key="2">
    <source>
        <dbReference type="SAM" id="MobiDB-lite"/>
    </source>
</evidence>
<evidence type="ECO:0000259" key="4">
    <source>
        <dbReference type="PROSITE" id="PS50882"/>
    </source>
</evidence>
<dbReference type="SMART" id="SM00360">
    <property type="entry name" value="RRM"/>
    <property type="match status" value="1"/>
</dbReference>
<organism evidence="5 6">
    <name type="scientific">Cladophialophora carrionii</name>
    <dbReference type="NCBI Taxonomy" id="86049"/>
    <lineage>
        <taxon>Eukaryota</taxon>
        <taxon>Fungi</taxon>
        <taxon>Dikarya</taxon>
        <taxon>Ascomycota</taxon>
        <taxon>Pezizomycotina</taxon>
        <taxon>Eurotiomycetes</taxon>
        <taxon>Chaetothyriomycetidae</taxon>
        <taxon>Chaetothyriales</taxon>
        <taxon>Herpotrichiellaceae</taxon>
        <taxon>Cladophialophora</taxon>
    </lineage>
</organism>
<feature type="compositionally biased region" description="Low complexity" evidence="2">
    <location>
        <begin position="314"/>
        <end position="325"/>
    </location>
</feature>
<proteinExistence type="predicted"/>
<feature type="region of interest" description="Disordered" evidence="2">
    <location>
        <begin position="243"/>
        <end position="278"/>
    </location>
</feature>
<dbReference type="GO" id="GO:1990247">
    <property type="term" value="F:N6-methyladenosine-containing RNA reader activity"/>
    <property type="evidence" value="ECO:0007669"/>
    <property type="project" value="TreeGrafter"/>
</dbReference>
<dbReference type="InterPro" id="IPR045168">
    <property type="entry name" value="YTH_prot"/>
</dbReference>
<feature type="domain" description="YTH" evidence="4">
    <location>
        <begin position="154"/>
        <end position="293"/>
    </location>
</feature>
<dbReference type="GO" id="GO:0000398">
    <property type="term" value="P:mRNA splicing, via spliceosome"/>
    <property type="evidence" value="ECO:0007669"/>
    <property type="project" value="TreeGrafter"/>
</dbReference>
<dbReference type="CDD" id="cd00590">
    <property type="entry name" value="RRM_SF"/>
    <property type="match status" value="1"/>
</dbReference>
<feature type="compositionally biased region" description="Polar residues" evidence="2">
    <location>
        <begin position="290"/>
        <end position="304"/>
    </location>
</feature>
<feature type="compositionally biased region" description="Polar residues" evidence="2">
    <location>
        <begin position="267"/>
        <end position="278"/>
    </location>
</feature>
<accession>A0A1C1CP55</accession>
<dbReference type="SUPFAM" id="SSF54928">
    <property type="entry name" value="RNA-binding domain, RBD"/>
    <property type="match status" value="1"/>
</dbReference>
<evidence type="ECO:0008006" key="7">
    <source>
        <dbReference type="Google" id="ProtNLM"/>
    </source>
</evidence>
<dbReference type="OrthoDB" id="306690at2759"/>
<dbReference type="InterPro" id="IPR035979">
    <property type="entry name" value="RBD_domain_sf"/>
</dbReference>
<dbReference type="Gene3D" id="3.10.590.10">
    <property type="entry name" value="ph1033 like domains"/>
    <property type="match status" value="2"/>
</dbReference>
<dbReference type="AlphaFoldDB" id="A0A1C1CP55"/>
<dbReference type="PANTHER" id="PTHR12357:SF3">
    <property type="entry name" value="YTH DOMAIN-CONTAINING PROTEIN 1"/>
    <property type="match status" value="1"/>
</dbReference>
<dbReference type="InterPro" id="IPR007275">
    <property type="entry name" value="YTH_domain"/>
</dbReference>
<gene>
    <name evidence="5" type="ORF">CLCR_07216</name>
</gene>
<feature type="region of interest" description="Disordered" evidence="2">
    <location>
        <begin position="1"/>
        <end position="26"/>
    </location>
</feature>
<dbReference type="CDD" id="cd21134">
    <property type="entry name" value="YTH"/>
    <property type="match status" value="1"/>
</dbReference>
<dbReference type="Gene3D" id="3.30.70.330">
    <property type="match status" value="1"/>
</dbReference>
<dbReference type="STRING" id="86049.A0A1C1CP55"/>
<evidence type="ECO:0000313" key="5">
    <source>
        <dbReference type="EMBL" id="OCT50284.1"/>
    </source>
</evidence>